<dbReference type="STRING" id="350688.Clos_2634"/>
<dbReference type="InterPro" id="IPR038705">
    <property type="entry name" value="YabP_sf"/>
</dbReference>
<evidence type="ECO:0000313" key="2">
    <source>
        <dbReference type="Proteomes" id="UP000000269"/>
    </source>
</evidence>
<dbReference type="EMBL" id="CP000853">
    <property type="protein sequence ID" value="ABW20165.1"/>
    <property type="molecule type" value="Genomic_DNA"/>
</dbReference>
<dbReference type="eggNOG" id="ENOG5032YWW">
    <property type="taxonomic scope" value="Bacteria"/>
</dbReference>
<dbReference type="KEGG" id="aoe:Clos_2634"/>
<dbReference type="Gene3D" id="2.60.40.2000">
    <property type="match status" value="1"/>
</dbReference>
<organism evidence="1 2">
    <name type="scientific">Alkaliphilus oremlandii (strain OhILAs)</name>
    <name type="common">Clostridium oremlandii (strain OhILAs)</name>
    <dbReference type="NCBI Taxonomy" id="350688"/>
    <lineage>
        <taxon>Bacteria</taxon>
        <taxon>Bacillati</taxon>
        <taxon>Bacillota</taxon>
        <taxon>Clostridia</taxon>
        <taxon>Peptostreptococcales</taxon>
        <taxon>Natronincolaceae</taxon>
        <taxon>Alkaliphilus</taxon>
    </lineage>
</organism>
<dbReference type="HOGENOM" id="CLU_168343_3_0_9"/>
<keyword evidence="2" id="KW-1185">Reference proteome</keyword>
<dbReference type="AlphaFoldDB" id="A8MK33"/>
<dbReference type="GO" id="GO:0030435">
    <property type="term" value="P:sporulation resulting in formation of a cellular spore"/>
    <property type="evidence" value="ECO:0007669"/>
    <property type="project" value="InterPro"/>
</dbReference>
<dbReference type="PIRSF" id="PIRSF011576">
    <property type="entry name" value="YabP"/>
    <property type="match status" value="1"/>
</dbReference>
<reference evidence="2" key="1">
    <citation type="submission" date="2007-10" db="EMBL/GenBank/DDBJ databases">
        <title>Complete genome of Alkaliphilus oremlandii OhILAs.</title>
        <authorList>
            <person name="Copeland A."/>
            <person name="Lucas S."/>
            <person name="Lapidus A."/>
            <person name="Barry K."/>
            <person name="Detter J.C."/>
            <person name="Glavina del Rio T."/>
            <person name="Hammon N."/>
            <person name="Israni S."/>
            <person name="Dalin E."/>
            <person name="Tice H."/>
            <person name="Pitluck S."/>
            <person name="Chain P."/>
            <person name="Malfatti S."/>
            <person name="Shin M."/>
            <person name="Vergez L."/>
            <person name="Schmutz J."/>
            <person name="Larimer F."/>
            <person name="Land M."/>
            <person name="Hauser L."/>
            <person name="Kyrpides N."/>
            <person name="Mikhailova N."/>
            <person name="Stolz J.F."/>
            <person name="Dawson A."/>
            <person name="Fisher E."/>
            <person name="Crable B."/>
            <person name="Perera E."/>
            <person name="Lisak J."/>
            <person name="Ranganathan M."/>
            <person name="Basu P."/>
            <person name="Richardson P."/>
        </authorList>
    </citation>
    <scope>NUCLEOTIDE SEQUENCE [LARGE SCALE GENOMIC DNA]</scope>
    <source>
        <strain evidence="2">OhILAs</strain>
    </source>
</reference>
<dbReference type="InterPro" id="IPR012504">
    <property type="entry name" value="Spore_YabP"/>
</dbReference>
<name>A8MK33_ALKOO</name>
<protein>
    <submittedName>
        <fullName evidence="1">YabP family protein</fullName>
    </submittedName>
</protein>
<evidence type="ECO:0000313" key="1">
    <source>
        <dbReference type="EMBL" id="ABW20165.1"/>
    </source>
</evidence>
<dbReference type="Pfam" id="PF07873">
    <property type="entry name" value="YabP"/>
    <property type="match status" value="1"/>
</dbReference>
<dbReference type="InterPro" id="IPR022476">
    <property type="entry name" value="Spore_YabP/YqfC"/>
</dbReference>
<gene>
    <name evidence="1" type="ordered locus">Clos_2634</name>
</gene>
<dbReference type="NCBIfam" id="TIGR02892">
    <property type="entry name" value="spore_yabP"/>
    <property type="match status" value="1"/>
</dbReference>
<proteinExistence type="predicted"/>
<dbReference type="RefSeq" id="WP_012160472.1">
    <property type="nucleotide sequence ID" value="NC_009922.1"/>
</dbReference>
<sequence>MEDRRTTRARNHSIMLENREKLNVSGVEHVNSFNSELVILETIAGVLTIKGEELDISKLNVEDGNVSVSGTIYALNYSDRESIGAKGAGFLGRMFK</sequence>
<dbReference type="Proteomes" id="UP000000269">
    <property type="component" value="Chromosome"/>
</dbReference>
<accession>A8MK33</accession>